<organism evidence="1 2">
    <name type="scientific">Streptomyces noboritoensis</name>
    <dbReference type="NCBI Taxonomy" id="67337"/>
    <lineage>
        <taxon>Bacteria</taxon>
        <taxon>Bacillati</taxon>
        <taxon>Actinomycetota</taxon>
        <taxon>Actinomycetes</taxon>
        <taxon>Kitasatosporales</taxon>
        <taxon>Streptomycetaceae</taxon>
        <taxon>Streptomyces</taxon>
    </lineage>
</organism>
<evidence type="ECO:0000313" key="2">
    <source>
        <dbReference type="Proteomes" id="UP001589887"/>
    </source>
</evidence>
<keyword evidence="2" id="KW-1185">Reference proteome</keyword>
<proteinExistence type="predicted"/>
<dbReference type="SUPFAM" id="SSF46785">
    <property type="entry name" value="Winged helix' DNA-binding domain"/>
    <property type="match status" value="1"/>
</dbReference>
<comment type="caution">
    <text evidence="1">The sequence shown here is derived from an EMBL/GenBank/DDBJ whole genome shotgun (WGS) entry which is preliminary data.</text>
</comment>
<sequence>MSTPSEFPPTRGRPSPVETLAHQLLAALAQHRIATTTQLQELLRPEARLQTLSAPLNKLRHEGLVDCAVLPASYRSRLWFLTREGARLTRDFPALRGRPPYPITTATAASLKTPHTLTVLRTHLAFLTDARQRGDEHGPWDWTPEVSHPLGDGERLIADALMHYTLTTDHERTQLRAFVEVDRATMSSERLASKLIEYARLWTYEPQIIGRPRTRQPIPGPIWLRWYPVFPRVLVVLTGATRTVLGNRISDLQAMATEHPLVATLARQVPMGAAILDDLEDPGPTGDVWIPLAAGGNPRPWTAL</sequence>
<evidence type="ECO:0000313" key="1">
    <source>
        <dbReference type="EMBL" id="MFC0843466.1"/>
    </source>
</evidence>
<reference evidence="1 2" key="1">
    <citation type="submission" date="2024-09" db="EMBL/GenBank/DDBJ databases">
        <authorList>
            <person name="Sun Q."/>
            <person name="Mori K."/>
        </authorList>
    </citation>
    <scope>NUCLEOTIDE SEQUENCE [LARGE SCALE GENOMIC DNA]</scope>
    <source>
        <strain evidence="1 2">JCM 4557</strain>
    </source>
</reference>
<dbReference type="Proteomes" id="UP001589887">
    <property type="component" value="Unassembled WGS sequence"/>
</dbReference>
<dbReference type="InterPro" id="IPR025855">
    <property type="entry name" value="Replic_Relax"/>
</dbReference>
<dbReference type="InterPro" id="IPR036390">
    <property type="entry name" value="WH_DNA-bd_sf"/>
</dbReference>
<dbReference type="EMBL" id="JBHMQV010000007">
    <property type="protein sequence ID" value="MFC0843466.1"/>
    <property type="molecule type" value="Genomic_DNA"/>
</dbReference>
<dbReference type="Gene3D" id="1.10.10.10">
    <property type="entry name" value="Winged helix-like DNA-binding domain superfamily/Winged helix DNA-binding domain"/>
    <property type="match status" value="1"/>
</dbReference>
<gene>
    <name evidence="1" type="ORF">ACFH04_06920</name>
</gene>
<protein>
    <submittedName>
        <fullName evidence="1">Replication-relaxation family protein</fullName>
    </submittedName>
</protein>
<dbReference type="RefSeq" id="WP_394317242.1">
    <property type="nucleotide sequence ID" value="NZ_JBHMQV010000007.1"/>
</dbReference>
<dbReference type="Pfam" id="PF13814">
    <property type="entry name" value="Replic_Relax"/>
    <property type="match status" value="1"/>
</dbReference>
<name>A0ABV6TE26_9ACTN</name>
<accession>A0ABV6TE26</accession>
<dbReference type="InterPro" id="IPR036388">
    <property type="entry name" value="WH-like_DNA-bd_sf"/>
</dbReference>